<dbReference type="WBParaSite" id="nRc.2.0.1.t16567-RA">
    <property type="protein sequence ID" value="nRc.2.0.1.t16567-RA"/>
    <property type="gene ID" value="nRc.2.0.1.g16567"/>
</dbReference>
<dbReference type="AlphaFoldDB" id="A0A915IRC8"/>
<dbReference type="Proteomes" id="UP000887565">
    <property type="component" value="Unplaced"/>
</dbReference>
<evidence type="ECO:0000313" key="2">
    <source>
        <dbReference type="WBParaSite" id="nRc.2.0.1.t16567-RA"/>
    </source>
</evidence>
<protein>
    <submittedName>
        <fullName evidence="2">Tc1-like transposase DDE domain-containing protein</fullName>
    </submittedName>
</protein>
<accession>A0A915IRC8</accession>
<sequence length="162" mass="18644">MWPGDSPDLNPTENLGEIVKDRAEHLIHLEAGQGRYSQETLRRPSWSSECRTKDDLFSIIRKATDRNKLPIQSVFFDRLVQFGTRIGENAIITCTDNSFGGRISVFARRTIRKFSCQQMKRITFFTTVAAKRQDKRFKYDFDSTDLEPMDSLSTASSVTSYM</sequence>
<proteinExistence type="predicted"/>
<name>A0A915IRC8_ROMCU</name>
<evidence type="ECO:0000313" key="1">
    <source>
        <dbReference type="Proteomes" id="UP000887565"/>
    </source>
</evidence>
<keyword evidence="1" id="KW-1185">Reference proteome</keyword>
<reference evidence="2" key="1">
    <citation type="submission" date="2022-11" db="UniProtKB">
        <authorList>
            <consortium name="WormBaseParasite"/>
        </authorList>
    </citation>
    <scope>IDENTIFICATION</scope>
</reference>
<organism evidence="1 2">
    <name type="scientific">Romanomermis culicivorax</name>
    <name type="common">Nematode worm</name>
    <dbReference type="NCBI Taxonomy" id="13658"/>
    <lineage>
        <taxon>Eukaryota</taxon>
        <taxon>Metazoa</taxon>
        <taxon>Ecdysozoa</taxon>
        <taxon>Nematoda</taxon>
        <taxon>Enoplea</taxon>
        <taxon>Dorylaimia</taxon>
        <taxon>Mermithida</taxon>
        <taxon>Mermithoidea</taxon>
        <taxon>Mermithidae</taxon>
        <taxon>Romanomermis</taxon>
    </lineage>
</organism>